<sequence length="246" mass="27794">MPENKPSEGGFSIIPNWVIRESDLTKNELLVYMALLNRMDSGGYAWPSISTLARESRSSARTVQTTLKTLEQRELVQKQTRRREDGSNYSNRYRVAVFSREAPNPGCKGYTPRVQGLHEGGAPAAEEEEPLEEDPREEDLRPKQEFGRATPFSFVDDSVTDDQLAYLRDLNLHHNNELPSEARAAAWRRLTRAEASELIGQYLRVVERHDSYQGPELGESNYDALSDIGKLWADVGMIPQDVGELA</sequence>
<dbReference type="InterPro" id="IPR036390">
    <property type="entry name" value="WH_DNA-bd_sf"/>
</dbReference>
<evidence type="ECO:0000313" key="3">
    <source>
        <dbReference type="Proteomes" id="UP001165586"/>
    </source>
</evidence>
<keyword evidence="3" id="KW-1185">Reference proteome</keyword>
<dbReference type="SUPFAM" id="SSF46785">
    <property type="entry name" value="Winged helix' DNA-binding domain"/>
    <property type="match status" value="1"/>
</dbReference>
<dbReference type="Pfam" id="PF13730">
    <property type="entry name" value="HTH_36"/>
    <property type="match status" value="1"/>
</dbReference>
<dbReference type="Gene3D" id="1.10.10.10">
    <property type="entry name" value="Winged helix-like DNA-binding domain superfamily/Winged helix DNA-binding domain"/>
    <property type="match status" value="1"/>
</dbReference>
<feature type="region of interest" description="Disordered" evidence="1">
    <location>
        <begin position="112"/>
        <end position="146"/>
    </location>
</feature>
<feature type="compositionally biased region" description="Acidic residues" evidence="1">
    <location>
        <begin position="125"/>
        <end position="137"/>
    </location>
</feature>
<evidence type="ECO:0000256" key="1">
    <source>
        <dbReference type="SAM" id="MobiDB-lite"/>
    </source>
</evidence>
<reference evidence="2" key="1">
    <citation type="submission" date="2022-08" db="EMBL/GenBank/DDBJ databases">
        <authorList>
            <person name="Deng Y."/>
            <person name="Han X.-F."/>
            <person name="Zhang Y.-Q."/>
        </authorList>
    </citation>
    <scope>NUCLEOTIDE SEQUENCE</scope>
    <source>
        <strain evidence="2">CPCC 203386</strain>
    </source>
</reference>
<protein>
    <submittedName>
        <fullName evidence="2">Helix-turn-helix domain-containing protein</fullName>
    </submittedName>
</protein>
<accession>A0ABT2GWP7</accession>
<comment type="caution">
    <text evidence="2">The sequence shown here is derived from an EMBL/GenBank/DDBJ whole genome shotgun (WGS) entry which is preliminary data.</text>
</comment>
<name>A0ABT2GWP7_9MICO</name>
<dbReference type="EMBL" id="JANLCJ010000001">
    <property type="protein sequence ID" value="MCS5732378.1"/>
    <property type="molecule type" value="Genomic_DNA"/>
</dbReference>
<proteinExistence type="predicted"/>
<gene>
    <name evidence="2" type="ORF">N1032_01295</name>
</gene>
<dbReference type="InterPro" id="IPR036388">
    <property type="entry name" value="WH-like_DNA-bd_sf"/>
</dbReference>
<dbReference type="RefSeq" id="WP_259536986.1">
    <property type="nucleotide sequence ID" value="NZ_JANLCJ010000001.1"/>
</dbReference>
<organism evidence="2 3">
    <name type="scientific">Herbiconiux daphne</name>
    <dbReference type="NCBI Taxonomy" id="2970914"/>
    <lineage>
        <taxon>Bacteria</taxon>
        <taxon>Bacillati</taxon>
        <taxon>Actinomycetota</taxon>
        <taxon>Actinomycetes</taxon>
        <taxon>Micrococcales</taxon>
        <taxon>Microbacteriaceae</taxon>
        <taxon>Herbiconiux</taxon>
    </lineage>
</organism>
<dbReference type="Proteomes" id="UP001165586">
    <property type="component" value="Unassembled WGS sequence"/>
</dbReference>
<evidence type="ECO:0000313" key="2">
    <source>
        <dbReference type="EMBL" id="MCS5732378.1"/>
    </source>
</evidence>